<name>A0ACB7RU14_HYAAI</name>
<organism evidence="1 2">
    <name type="scientific">Hyalomma asiaticum</name>
    <name type="common">Tick</name>
    <dbReference type="NCBI Taxonomy" id="266040"/>
    <lineage>
        <taxon>Eukaryota</taxon>
        <taxon>Metazoa</taxon>
        <taxon>Ecdysozoa</taxon>
        <taxon>Arthropoda</taxon>
        <taxon>Chelicerata</taxon>
        <taxon>Arachnida</taxon>
        <taxon>Acari</taxon>
        <taxon>Parasitiformes</taxon>
        <taxon>Ixodida</taxon>
        <taxon>Ixodoidea</taxon>
        <taxon>Ixodidae</taxon>
        <taxon>Hyalomminae</taxon>
        <taxon>Hyalomma</taxon>
    </lineage>
</organism>
<protein>
    <submittedName>
        <fullName evidence="1">Uncharacterized protein</fullName>
    </submittedName>
</protein>
<keyword evidence="2" id="KW-1185">Reference proteome</keyword>
<sequence>MTDERGEFVEWRFWRFPPPNASHLRFGDEIERFAAAATATHAAGTTAVAGRVATVACGQRDRQAGPAIRTTPPPRCSVFLERRPASVTVQDESSNNQRPEEPAGISPPSEAVAASRGADDVAAKADDASNAVATDSFQPKRIHGASQRDGVPAAVVSVASDWRRIARPNRVGRLLRDAASAAGDASAAEGGGGHDAGVSVAPSAASPVKAAAAAPVGDAMGNKASSAERRAKGSSDCLTETPKGSPGLFRLGRDVVRGKVRRTPQTARKAAAAAQEDDLAVTPVKCQTAESHVVLSSANGTPKKRSESSPESSISGSVYVDTVSHLAESEDGVVADASRTSAAESEVETTTPPQRSPSNVSDTTVFGDEVAAADFVFPQPQTPPSSAPVTTNGAATGGGLPTSYRTTGLRVRSHSEADSSTLYTRLATPSCTSLGRGDANKAADGTAAGYAAPTFTLTQHRKVVLPKFSAPSSALSSAAAGAAATNEESGDAKPGVQVAGSGASVAGGGRRHSAYDDAPPLAGNVLRKVASLTLERAAIEAKVNRPKVVPEKLDFSLYEKFEGQMLLNWFCTTFPEDHYLRFLLTKQDLKLLAAQFCTHLLAAGVLRQIEDENAPLESLFRPDLMYYWTHSEVPVCPASNVVPGKLTTDYWPPPDSEGDARPGLRYTEAEAQQMIMGLKKAHRNELEKLQKEHELALFSLRGEQAARLTDYEGQVVRLEQEIDKYQTLAGIEELARKARDIDAPQAATAPTPARAVAAAAQVAQRSCEVQTLSATLRSCETQTTASATCDKWVQAQWRFAVGMVQTDEAEYATQESQTHVDACHRECQTDEQPVSVCRMVPSRSG</sequence>
<reference evidence="1" key="1">
    <citation type="submission" date="2020-05" db="EMBL/GenBank/DDBJ databases">
        <title>Large-scale comparative analyses of tick genomes elucidate their genetic diversity and vector capacities.</title>
        <authorList>
            <person name="Jia N."/>
            <person name="Wang J."/>
            <person name="Shi W."/>
            <person name="Du L."/>
            <person name="Sun Y."/>
            <person name="Zhan W."/>
            <person name="Jiang J."/>
            <person name="Wang Q."/>
            <person name="Zhang B."/>
            <person name="Ji P."/>
            <person name="Sakyi L.B."/>
            <person name="Cui X."/>
            <person name="Yuan T."/>
            <person name="Jiang B."/>
            <person name="Yang W."/>
            <person name="Lam T.T.-Y."/>
            <person name="Chang Q."/>
            <person name="Ding S."/>
            <person name="Wang X."/>
            <person name="Zhu J."/>
            <person name="Ruan X."/>
            <person name="Zhao L."/>
            <person name="Wei J."/>
            <person name="Que T."/>
            <person name="Du C."/>
            <person name="Cheng J."/>
            <person name="Dai P."/>
            <person name="Han X."/>
            <person name="Huang E."/>
            <person name="Gao Y."/>
            <person name="Liu J."/>
            <person name="Shao H."/>
            <person name="Ye R."/>
            <person name="Li L."/>
            <person name="Wei W."/>
            <person name="Wang X."/>
            <person name="Wang C."/>
            <person name="Yang T."/>
            <person name="Huo Q."/>
            <person name="Li W."/>
            <person name="Guo W."/>
            <person name="Chen H."/>
            <person name="Zhou L."/>
            <person name="Ni X."/>
            <person name="Tian J."/>
            <person name="Zhou Y."/>
            <person name="Sheng Y."/>
            <person name="Liu T."/>
            <person name="Pan Y."/>
            <person name="Xia L."/>
            <person name="Li J."/>
            <person name="Zhao F."/>
            <person name="Cao W."/>
        </authorList>
    </citation>
    <scope>NUCLEOTIDE SEQUENCE</scope>
    <source>
        <strain evidence="1">Hyas-2018</strain>
    </source>
</reference>
<gene>
    <name evidence="1" type="ORF">HPB50_011509</name>
</gene>
<evidence type="ECO:0000313" key="2">
    <source>
        <dbReference type="Proteomes" id="UP000821845"/>
    </source>
</evidence>
<accession>A0ACB7RU14</accession>
<dbReference type="Proteomes" id="UP000821845">
    <property type="component" value="Chromosome 7"/>
</dbReference>
<proteinExistence type="predicted"/>
<comment type="caution">
    <text evidence="1">The sequence shown here is derived from an EMBL/GenBank/DDBJ whole genome shotgun (WGS) entry which is preliminary data.</text>
</comment>
<dbReference type="EMBL" id="CM023487">
    <property type="protein sequence ID" value="KAH6925890.1"/>
    <property type="molecule type" value="Genomic_DNA"/>
</dbReference>
<evidence type="ECO:0000313" key="1">
    <source>
        <dbReference type="EMBL" id="KAH6925890.1"/>
    </source>
</evidence>